<evidence type="ECO:0000256" key="8">
    <source>
        <dbReference type="RuleBase" id="RU000675"/>
    </source>
</evidence>
<dbReference type="PRINTS" id="PR00742">
    <property type="entry name" value="GLHYDRLASE35"/>
</dbReference>
<sequence>MLISLQSIKTLLLHVLACGGLAETVSGEVLDLSPRTNASEIVTWDEYSVMIRGERIMFYSGEVHPFRLPSPGSWLDVFQKIKAAGFTGVSFYLMWALLEGEPGHVRTDGVFALEEFFRAASDAGIYLLARPGPYINAETSGGGFPGWVQRVSGLIRSNNPKFTEIIRPYLSHVGQLIADAQVSNGGPVILVQPENEYSICSDYTTPESTTACLEPEYMATVEEILREAGVNVPFISNDVAPVGNWAPGSSAGAVDIYGIDVYPLDWSSGCMDPQNWKRGHFPLDRLNFSLHNSLSPNTPFSVVEGQGGAADFWGGVGVDVCAEMVDHKFARVFNKFLYGMRATVLNLYMMFGGTNWGNLGHPKGYTSYDTGAAISENRLLGREKYYELKLQGFFLQSSPSYLISHPDDGTLGEYTDTDTLMVNRLKGEETTYYVTRHAQYDTMLSQSYYLTVPTKLGQFKVPQLGGSLTLEGRDSKIHVTDYPVGNTTLIYSTAEILAWRGFPSKTVLLLYGSDQETHEFALPRGLGCPTVVEGPPVKCQPDESISVINAVLRPGRRVLRFNSSLEIYLLERSEAYKYWVVDVPAPPPVERFTSPSRLASTELSVIVRGGYLIRSATFNATSLYLSGDVNSTTEIEIVGAPRVPEQLFFNGKAIETLVEAARVTGIVQYTSPNITLPTLSQLHWHHIDSLPEISAQYNDENWIICNKLYSNNTRNLTTPTSLYAGDYGFHSGSLLYRGHFNSSGGESSFSILTQGGDGFGHSVWLDSIFLGSWVGSAGIGSRNQTFDFSEKLEPGTSHVLTILIDHMGLRDNWEADGEGMREPHGILEYALRSSCKRTDISWRMTGNIGGESYLDHSRGPLNEGAMFAERSGLHLPGAPFTSWEKGSPLQGLDQAGVHIFGSAFNLSLPTGYDIPISLNIANITHSALEGGAVPNFRVQIFLNGWQVGKYISNLGPQSRYVLPEGILNHHGMNYLALTLWSLDETGAKLGGFTLEVDGILQSGKKPVSLVTGSGFTERPKGLY</sequence>
<dbReference type="SUPFAM" id="SSF117100">
    <property type="entry name" value="Beta-galactosidase LacA, domain 3"/>
    <property type="match status" value="1"/>
</dbReference>
<dbReference type="InterPro" id="IPR036833">
    <property type="entry name" value="BetaGal_dom3_sf"/>
</dbReference>
<dbReference type="InterPro" id="IPR037110">
    <property type="entry name" value="Betagal_dom2_sf"/>
</dbReference>
<dbReference type="EC" id="3.2.1.23" evidence="3 8"/>
<feature type="chain" id="PRO_5040366332" description="Beta-galactosidase" evidence="10">
    <location>
        <begin position="28"/>
        <end position="1023"/>
    </location>
</feature>
<dbReference type="InterPro" id="IPR025972">
    <property type="entry name" value="BetaGal_dom3"/>
</dbReference>
<dbReference type="Gene3D" id="3.20.20.80">
    <property type="entry name" value="Glycosidases"/>
    <property type="match status" value="1"/>
</dbReference>
<keyword evidence="6" id="KW-0325">Glycoprotein</keyword>
<keyword evidence="4 10" id="KW-0732">Signal</keyword>
<reference evidence="13" key="1">
    <citation type="submission" date="2019-06" db="EMBL/GenBank/DDBJ databases">
        <authorList>
            <person name="Broberg M."/>
        </authorList>
    </citation>
    <scope>NUCLEOTIDE SEQUENCE [LARGE SCALE GENOMIC DNA]</scope>
</reference>
<dbReference type="GO" id="GO:0004565">
    <property type="term" value="F:beta-galactosidase activity"/>
    <property type="evidence" value="ECO:0007669"/>
    <property type="project" value="UniProtKB-EC"/>
</dbReference>
<evidence type="ECO:0000256" key="7">
    <source>
        <dbReference type="ARBA" id="ARBA00023295"/>
    </source>
</evidence>
<dbReference type="GO" id="GO:0005975">
    <property type="term" value="P:carbohydrate metabolic process"/>
    <property type="evidence" value="ECO:0007669"/>
    <property type="project" value="InterPro"/>
</dbReference>
<evidence type="ECO:0000256" key="6">
    <source>
        <dbReference type="ARBA" id="ARBA00023180"/>
    </source>
</evidence>
<evidence type="ECO:0000256" key="4">
    <source>
        <dbReference type="ARBA" id="ARBA00022729"/>
    </source>
</evidence>
<dbReference type="InterPro" id="IPR001944">
    <property type="entry name" value="Glycoside_Hdrlase_35"/>
</dbReference>
<comment type="catalytic activity">
    <reaction evidence="1 8">
        <text>Hydrolysis of terminal non-reducing beta-D-galactose residues in beta-D-galactosides.</text>
        <dbReference type="EC" id="3.2.1.23"/>
    </reaction>
</comment>
<keyword evidence="13" id="KW-1185">Reference proteome</keyword>
<dbReference type="InterPro" id="IPR025300">
    <property type="entry name" value="BetaGal_jelly_roll_dom"/>
</dbReference>
<dbReference type="Gene3D" id="2.60.390.10">
    <property type="entry name" value="Beta-galactosidase, domain 3"/>
    <property type="match status" value="1"/>
</dbReference>
<proteinExistence type="inferred from homology"/>
<dbReference type="FunFam" id="3.20.20.80:FF:000040">
    <property type="entry name" value="Beta-galactosidase A"/>
    <property type="match status" value="1"/>
</dbReference>
<dbReference type="PROSITE" id="PS01182">
    <property type="entry name" value="GLYCOSYL_HYDROL_F35"/>
    <property type="match status" value="1"/>
</dbReference>
<evidence type="ECO:0000256" key="3">
    <source>
        <dbReference type="ARBA" id="ARBA00012756"/>
    </source>
</evidence>
<organism evidence="12 13">
    <name type="scientific">Clonostachys byssicola</name>
    <dbReference type="NCBI Taxonomy" id="160290"/>
    <lineage>
        <taxon>Eukaryota</taxon>
        <taxon>Fungi</taxon>
        <taxon>Dikarya</taxon>
        <taxon>Ascomycota</taxon>
        <taxon>Pezizomycotina</taxon>
        <taxon>Sordariomycetes</taxon>
        <taxon>Hypocreomycetidae</taxon>
        <taxon>Hypocreales</taxon>
        <taxon>Bionectriaceae</taxon>
        <taxon>Clonostachys</taxon>
    </lineage>
</organism>
<dbReference type="SUPFAM" id="SSF51445">
    <property type="entry name" value="(Trans)glycosidases"/>
    <property type="match status" value="1"/>
</dbReference>
<gene>
    <name evidence="12" type="ORF">CBYS24578_00009814</name>
</gene>
<feature type="signal peptide" evidence="10">
    <location>
        <begin position="1"/>
        <end position="27"/>
    </location>
</feature>
<name>A0A9N9UYJ4_9HYPO</name>
<feature type="domain" description="Beta-galactosidase" evidence="11">
    <location>
        <begin position="401"/>
        <end position="578"/>
    </location>
</feature>
<keyword evidence="5 8" id="KW-0378">Hydrolase</keyword>
<dbReference type="Pfam" id="PF13364">
    <property type="entry name" value="BetaGal_ABD2"/>
    <property type="match status" value="2"/>
</dbReference>
<dbReference type="PANTHER" id="PTHR23421">
    <property type="entry name" value="BETA-GALACTOSIDASE RELATED"/>
    <property type="match status" value="1"/>
</dbReference>
<evidence type="ECO:0000256" key="9">
    <source>
        <dbReference type="RuleBase" id="RU003679"/>
    </source>
</evidence>
<reference evidence="12 13" key="2">
    <citation type="submission" date="2021-10" db="EMBL/GenBank/DDBJ databases">
        <authorList>
            <person name="Piombo E."/>
        </authorList>
    </citation>
    <scope>NUCLEOTIDE SEQUENCE [LARGE SCALE GENOMIC DNA]</scope>
</reference>
<evidence type="ECO:0000259" key="11">
    <source>
        <dbReference type="SMART" id="SM01029"/>
    </source>
</evidence>
<dbReference type="FunFam" id="2.60.120.260:FF:000065">
    <property type="entry name" value="Beta-galactosidase A"/>
    <property type="match status" value="1"/>
</dbReference>
<evidence type="ECO:0000313" key="13">
    <source>
        <dbReference type="Proteomes" id="UP000754883"/>
    </source>
</evidence>
<dbReference type="Pfam" id="PF01301">
    <property type="entry name" value="Glyco_hydro_35"/>
    <property type="match status" value="1"/>
</dbReference>
<evidence type="ECO:0000256" key="10">
    <source>
        <dbReference type="SAM" id="SignalP"/>
    </source>
</evidence>
<dbReference type="InterPro" id="IPR008979">
    <property type="entry name" value="Galactose-bd-like_sf"/>
</dbReference>
<keyword evidence="7 8" id="KW-0326">Glycosidase</keyword>
<dbReference type="Pfam" id="PF13363">
    <property type="entry name" value="BetaGal_dom3"/>
    <property type="match status" value="1"/>
</dbReference>
<comment type="caution">
    <text evidence="12">The sequence shown here is derived from an EMBL/GenBank/DDBJ whole genome shotgun (WGS) entry which is preliminary data.</text>
</comment>
<dbReference type="InterPro" id="IPR031330">
    <property type="entry name" value="Gly_Hdrlase_35_cat"/>
</dbReference>
<dbReference type="InterPro" id="IPR017853">
    <property type="entry name" value="GH"/>
</dbReference>
<dbReference type="Pfam" id="PF10435">
    <property type="entry name" value="BetaGal_dom2"/>
    <property type="match status" value="1"/>
</dbReference>
<evidence type="ECO:0000313" key="12">
    <source>
        <dbReference type="EMBL" id="CAH0003800.1"/>
    </source>
</evidence>
<dbReference type="AlphaFoldDB" id="A0A9N9UYJ4"/>
<evidence type="ECO:0000256" key="5">
    <source>
        <dbReference type="ARBA" id="ARBA00022801"/>
    </source>
</evidence>
<dbReference type="InterPro" id="IPR019801">
    <property type="entry name" value="Glyco_hydro_35_CS"/>
</dbReference>
<comment type="similarity">
    <text evidence="2 9">Belongs to the glycosyl hydrolase 35 family.</text>
</comment>
<evidence type="ECO:0000256" key="1">
    <source>
        <dbReference type="ARBA" id="ARBA00001412"/>
    </source>
</evidence>
<dbReference type="InterPro" id="IPR018954">
    <property type="entry name" value="Betagal_dom2"/>
</dbReference>
<dbReference type="OrthoDB" id="1657402at2759"/>
<dbReference type="Gene3D" id="2.102.20.10">
    <property type="entry name" value="Beta-galactosidase, domain 2"/>
    <property type="match status" value="1"/>
</dbReference>
<dbReference type="SMART" id="SM01029">
    <property type="entry name" value="BetaGal_dom2"/>
    <property type="match status" value="1"/>
</dbReference>
<protein>
    <recommendedName>
        <fullName evidence="3 8">Beta-galactosidase</fullName>
        <ecNumber evidence="3 8">3.2.1.23</ecNumber>
    </recommendedName>
</protein>
<accession>A0A9N9UYJ4</accession>
<evidence type="ECO:0000256" key="2">
    <source>
        <dbReference type="ARBA" id="ARBA00009809"/>
    </source>
</evidence>
<dbReference type="Proteomes" id="UP000754883">
    <property type="component" value="Unassembled WGS sequence"/>
</dbReference>
<dbReference type="Gene3D" id="2.60.120.260">
    <property type="entry name" value="Galactose-binding domain-like"/>
    <property type="match status" value="2"/>
</dbReference>
<dbReference type="SUPFAM" id="SSF51011">
    <property type="entry name" value="Glycosyl hydrolase domain"/>
    <property type="match status" value="1"/>
</dbReference>
<dbReference type="SUPFAM" id="SSF49785">
    <property type="entry name" value="Galactose-binding domain-like"/>
    <property type="match status" value="2"/>
</dbReference>
<dbReference type="EMBL" id="CABFNO020001565">
    <property type="protein sequence ID" value="CAH0003800.1"/>
    <property type="molecule type" value="Genomic_DNA"/>
</dbReference>